<dbReference type="PANTHER" id="PTHR30399:SF1">
    <property type="entry name" value="UTP PYROPHOSPHATASE"/>
    <property type="match status" value="1"/>
</dbReference>
<dbReference type="Gene3D" id="3.30.2010.10">
    <property type="entry name" value="Metalloproteases ('zincins'), catalytic domain"/>
    <property type="match status" value="1"/>
</dbReference>
<evidence type="ECO:0000313" key="2">
    <source>
        <dbReference type="EMBL" id="BAY87858.1"/>
    </source>
</evidence>
<proteinExistence type="predicted"/>
<dbReference type="PANTHER" id="PTHR30399">
    <property type="entry name" value="UNCHARACTERIZED PROTEIN YGJP"/>
    <property type="match status" value="1"/>
</dbReference>
<dbReference type="Proteomes" id="UP000218418">
    <property type="component" value="Plasmid plasmid2"/>
</dbReference>
<gene>
    <name evidence="2" type="ORF">NIES267_73820</name>
</gene>
<accession>A0A1Z4M3A1</accession>
<organism evidence="2 3">
    <name type="scientific">Calothrix parasitica NIES-267</name>
    <dbReference type="NCBI Taxonomy" id="1973488"/>
    <lineage>
        <taxon>Bacteria</taxon>
        <taxon>Bacillati</taxon>
        <taxon>Cyanobacteriota</taxon>
        <taxon>Cyanophyceae</taxon>
        <taxon>Nostocales</taxon>
        <taxon>Calotrichaceae</taxon>
        <taxon>Calothrix</taxon>
    </lineage>
</organism>
<dbReference type="OrthoDB" id="9811177at2"/>
<dbReference type="AlphaFoldDB" id="A0A1Z4M3A1"/>
<name>A0A1Z4M3A1_9CYAN</name>
<dbReference type="InterPro" id="IPR002725">
    <property type="entry name" value="YgjP-like_metallopeptidase"/>
</dbReference>
<feature type="domain" description="YgjP-like metallopeptidase" evidence="1">
    <location>
        <begin position="12"/>
        <end position="205"/>
    </location>
</feature>
<keyword evidence="2" id="KW-0614">Plasmid</keyword>
<dbReference type="Pfam" id="PF01863">
    <property type="entry name" value="YgjP-like"/>
    <property type="match status" value="1"/>
</dbReference>
<dbReference type="InterPro" id="IPR053136">
    <property type="entry name" value="UTP_pyrophosphatase-like"/>
</dbReference>
<dbReference type="EMBL" id="AP018229">
    <property type="protein sequence ID" value="BAY87858.1"/>
    <property type="molecule type" value="Genomic_DNA"/>
</dbReference>
<evidence type="ECO:0000313" key="3">
    <source>
        <dbReference type="Proteomes" id="UP000218418"/>
    </source>
</evidence>
<geneLocation type="plasmid" evidence="3">
    <name>Plasmid2 dna</name>
</geneLocation>
<keyword evidence="3" id="KW-1185">Reference proteome</keyword>
<protein>
    <recommendedName>
        <fullName evidence="1">YgjP-like metallopeptidase domain-containing protein</fullName>
    </recommendedName>
</protein>
<sequence length="213" mass="24849">MTNYNTILSRRKTICIQINCKGVTIKAPAGTPKSVIQGFVSKKQNWIDKKLKEQEEARNRFNKTLPDKSIMFMGKIHKLVDSEVAGYLIKDNQILVNNFFDKNDFYQQEMAKYVKEKIAVFKKQMQVEPKRITIKANLISRWGSCSSKGNINLNLTLIQTPALVIDYVIIHELAHLQEMNHSKKFWEIVERFCPDYKQAKSWLKEYRYLLVGG</sequence>
<reference evidence="2 3" key="1">
    <citation type="submission" date="2017-06" db="EMBL/GenBank/DDBJ databases">
        <title>Genome sequencing of cyanobaciteial culture collection at National Institute for Environmental Studies (NIES).</title>
        <authorList>
            <person name="Hirose Y."/>
            <person name="Shimura Y."/>
            <person name="Fujisawa T."/>
            <person name="Nakamura Y."/>
            <person name="Kawachi M."/>
        </authorList>
    </citation>
    <scope>NUCLEOTIDE SEQUENCE [LARGE SCALE GENOMIC DNA]</scope>
    <source>
        <strain evidence="2 3">NIES-267</strain>
        <plasmid evidence="3">Plasmid2 dna</plasmid>
    </source>
</reference>
<evidence type="ECO:0000259" key="1">
    <source>
        <dbReference type="Pfam" id="PF01863"/>
    </source>
</evidence>
<dbReference type="CDD" id="cd07344">
    <property type="entry name" value="M48_yhfN_like"/>
    <property type="match status" value="1"/>
</dbReference>